<dbReference type="InterPro" id="IPR050584">
    <property type="entry name" value="Cholesterol_7-desaturase"/>
</dbReference>
<evidence type="ECO:0000259" key="10">
    <source>
        <dbReference type="PROSITE" id="PS51296"/>
    </source>
</evidence>
<evidence type="ECO:0000256" key="5">
    <source>
        <dbReference type="ARBA" id="ARBA00022989"/>
    </source>
</evidence>
<feature type="domain" description="Rieske" evidence="10">
    <location>
        <begin position="20"/>
        <end position="130"/>
    </location>
</feature>
<organism evidence="11 12">
    <name type="scientific">Amphiplicatus metriothermophilus</name>
    <dbReference type="NCBI Taxonomy" id="1519374"/>
    <lineage>
        <taxon>Bacteria</taxon>
        <taxon>Pseudomonadati</taxon>
        <taxon>Pseudomonadota</taxon>
        <taxon>Alphaproteobacteria</taxon>
        <taxon>Parvularculales</taxon>
        <taxon>Parvularculaceae</taxon>
        <taxon>Amphiplicatus</taxon>
    </lineage>
</organism>
<dbReference type="SUPFAM" id="SSF50022">
    <property type="entry name" value="ISP domain"/>
    <property type="match status" value="1"/>
</dbReference>
<dbReference type="EMBL" id="FZQA01000001">
    <property type="protein sequence ID" value="SNT68204.1"/>
    <property type="molecule type" value="Genomic_DNA"/>
</dbReference>
<evidence type="ECO:0000313" key="12">
    <source>
        <dbReference type="Proteomes" id="UP000198346"/>
    </source>
</evidence>
<dbReference type="Gene3D" id="2.102.10.10">
    <property type="entry name" value="Rieske [2Fe-2S] iron-sulphur domain"/>
    <property type="match status" value="1"/>
</dbReference>
<keyword evidence="8" id="KW-0411">Iron-sulfur</keyword>
<dbReference type="AlphaFoldDB" id="A0A239PM76"/>
<dbReference type="CDD" id="cd03469">
    <property type="entry name" value="Rieske_RO_Alpha_N"/>
    <property type="match status" value="1"/>
</dbReference>
<dbReference type="SUPFAM" id="SSF55961">
    <property type="entry name" value="Bet v1-like"/>
    <property type="match status" value="1"/>
</dbReference>
<keyword evidence="7" id="KW-0408">Iron</keyword>
<keyword evidence="5" id="KW-1133">Transmembrane helix</keyword>
<evidence type="ECO:0000256" key="1">
    <source>
        <dbReference type="ARBA" id="ARBA00004370"/>
    </source>
</evidence>
<comment type="subcellular location">
    <subcellularLocation>
        <location evidence="1">Membrane</location>
    </subcellularLocation>
</comment>
<keyword evidence="12" id="KW-1185">Reference proteome</keyword>
<evidence type="ECO:0000256" key="6">
    <source>
        <dbReference type="ARBA" id="ARBA00023002"/>
    </source>
</evidence>
<dbReference type="InterPro" id="IPR044043">
    <property type="entry name" value="VanA_C_cat"/>
</dbReference>
<evidence type="ECO:0000256" key="7">
    <source>
        <dbReference type="ARBA" id="ARBA00023004"/>
    </source>
</evidence>
<reference evidence="11 12" key="1">
    <citation type="submission" date="2017-07" db="EMBL/GenBank/DDBJ databases">
        <authorList>
            <person name="Sun Z.S."/>
            <person name="Albrecht U."/>
            <person name="Echele G."/>
            <person name="Lee C.C."/>
        </authorList>
    </citation>
    <scope>NUCLEOTIDE SEQUENCE [LARGE SCALE GENOMIC DNA]</scope>
    <source>
        <strain evidence="11 12">CGMCC 1.12710</strain>
    </source>
</reference>
<evidence type="ECO:0000256" key="8">
    <source>
        <dbReference type="ARBA" id="ARBA00023014"/>
    </source>
</evidence>
<dbReference type="Pfam" id="PF19112">
    <property type="entry name" value="VanA_C"/>
    <property type="match status" value="1"/>
</dbReference>
<dbReference type="InterPro" id="IPR036922">
    <property type="entry name" value="Rieske_2Fe-2S_sf"/>
</dbReference>
<keyword evidence="3" id="KW-0001">2Fe-2S</keyword>
<protein>
    <submittedName>
        <fullName evidence="11">Phenylpropionate dioxygenase, large terminal subunit</fullName>
    </submittedName>
</protein>
<dbReference type="RefSeq" id="WP_159462404.1">
    <property type="nucleotide sequence ID" value="NZ_FZQA01000001.1"/>
</dbReference>
<keyword evidence="11" id="KW-0223">Dioxygenase</keyword>
<dbReference type="GO" id="GO:0051213">
    <property type="term" value="F:dioxygenase activity"/>
    <property type="evidence" value="ECO:0007669"/>
    <property type="project" value="UniProtKB-KW"/>
</dbReference>
<dbReference type="GO" id="GO:0005737">
    <property type="term" value="C:cytoplasm"/>
    <property type="evidence" value="ECO:0007669"/>
    <property type="project" value="TreeGrafter"/>
</dbReference>
<dbReference type="GO" id="GO:0016020">
    <property type="term" value="C:membrane"/>
    <property type="evidence" value="ECO:0007669"/>
    <property type="project" value="UniProtKB-SubCell"/>
</dbReference>
<keyword evidence="9" id="KW-0472">Membrane</keyword>
<dbReference type="GO" id="GO:0046872">
    <property type="term" value="F:metal ion binding"/>
    <property type="evidence" value="ECO:0007669"/>
    <property type="project" value="UniProtKB-KW"/>
</dbReference>
<dbReference type="Pfam" id="PF00355">
    <property type="entry name" value="Rieske"/>
    <property type="match status" value="1"/>
</dbReference>
<evidence type="ECO:0000256" key="4">
    <source>
        <dbReference type="ARBA" id="ARBA00022723"/>
    </source>
</evidence>
<dbReference type="PANTHER" id="PTHR21266">
    <property type="entry name" value="IRON-SULFUR DOMAIN CONTAINING PROTEIN"/>
    <property type="match status" value="1"/>
</dbReference>
<keyword evidence="6" id="KW-0560">Oxidoreductase</keyword>
<dbReference type="PROSITE" id="PS51296">
    <property type="entry name" value="RIESKE"/>
    <property type="match status" value="1"/>
</dbReference>
<dbReference type="GO" id="GO:0051537">
    <property type="term" value="F:2 iron, 2 sulfur cluster binding"/>
    <property type="evidence" value="ECO:0007669"/>
    <property type="project" value="UniProtKB-KW"/>
</dbReference>
<keyword evidence="2" id="KW-0812">Transmembrane</keyword>
<keyword evidence="4" id="KW-0479">Metal-binding</keyword>
<dbReference type="Proteomes" id="UP000198346">
    <property type="component" value="Unassembled WGS sequence"/>
</dbReference>
<accession>A0A239PM76</accession>
<evidence type="ECO:0000256" key="2">
    <source>
        <dbReference type="ARBA" id="ARBA00022692"/>
    </source>
</evidence>
<evidence type="ECO:0000256" key="9">
    <source>
        <dbReference type="ARBA" id="ARBA00023136"/>
    </source>
</evidence>
<evidence type="ECO:0000256" key="3">
    <source>
        <dbReference type="ARBA" id="ARBA00022714"/>
    </source>
</evidence>
<dbReference type="PANTHER" id="PTHR21266:SF32">
    <property type="entry name" value="CHOLESTEROL 7-DESATURASE NVD"/>
    <property type="match status" value="1"/>
</dbReference>
<name>A0A239PM76_9PROT</name>
<gene>
    <name evidence="11" type="ORF">SAMN06297382_0703</name>
</gene>
<proteinExistence type="predicted"/>
<sequence length="360" mass="39871">MTGARHPAPREEPPPLTGLWYLAAPSRDLPRGAMRRRILFGEPVVLGRTKAGAPFALRDVCPHRGAPLSYGRLRETGGETLVECPYHGWRFRVADGACAAIPALCGEDGAPGKIRTRAFRLHEENGLVWLYRDEEARAPRQSAPPAPDFGLDARLRPRVVARAGAEGPFDEAVIGLVDPAHTPFVHRQWWWRAGAALREKRKAFEPTPLGFKMPAHAPSSNSRIYRFLGGAPTTEIEFRLPSIRIETIRTAHNTIVGLTAITPTEPGKASILHVMFWDWPLLDLARPVLARMARSFLAQDGAILRAQNENLARLGHRPLYVGDADEPAKWYLQLARAWRAREAAGGFVNPTAGGSLRWRT</sequence>
<dbReference type="Gene3D" id="3.90.380.10">
    <property type="entry name" value="Naphthalene 1,2-dioxygenase Alpha Subunit, Chain A, domain 1"/>
    <property type="match status" value="1"/>
</dbReference>
<dbReference type="InterPro" id="IPR017941">
    <property type="entry name" value="Rieske_2Fe-2S"/>
</dbReference>
<dbReference type="OrthoDB" id="9800776at2"/>
<evidence type="ECO:0000313" key="11">
    <source>
        <dbReference type="EMBL" id="SNT68204.1"/>
    </source>
</evidence>